<feature type="region of interest" description="Disordered" evidence="1">
    <location>
        <begin position="1"/>
        <end position="20"/>
    </location>
</feature>
<feature type="transmembrane region" description="Helical" evidence="2">
    <location>
        <begin position="131"/>
        <end position="155"/>
    </location>
</feature>
<dbReference type="InterPro" id="IPR043717">
    <property type="entry name" value="DUF5658"/>
</dbReference>
<name>A0A3B0YXG8_9ZZZZ</name>
<evidence type="ECO:0000256" key="1">
    <source>
        <dbReference type="SAM" id="MobiDB-lite"/>
    </source>
</evidence>
<dbReference type="EMBL" id="UOFO01000078">
    <property type="protein sequence ID" value="VAW85745.1"/>
    <property type="molecule type" value="Genomic_DNA"/>
</dbReference>
<feature type="domain" description="DUF5658" evidence="3">
    <location>
        <begin position="62"/>
        <end position="152"/>
    </location>
</feature>
<sequence length="156" mass="18429">MKESNAQFDVERRHGENRRTEKHNMSMVWRGKGQRLSGRREGDLLNAFVDRYSPRVRYCCIGLLILSVLDAFFTLRILEKGGVELNPLMNAIIAFDMGWFIFVKITITSLALSVLLVFYHFSWLRVLRVSYIIYGTFVIYAILIQYELYLLWMIYN</sequence>
<dbReference type="Pfam" id="PF18902">
    <property type="entry name" value="DUF5658"/>
    <property type="match status" value="1"/>
</dbReference>
<keyword evidence="2" id="KW-0472">Membrane</keyword>
<protein>
    <recommendedName>
        <fullName evidence="3">DUF5658 domain-containing protein</fullName>
    </recommendedName>
</protein>
<feature type="transmembrane region" description="Helical" evidence="2">
    <location>
        <begin position="98"/>
        <end position="119"/>
    </location>
</feature>
<evidence type="ECO:0000256" key="2">
    <source>
        <dbReference type="SAM" id="Phobius"/>
    </source>
</evidence>
<feature type="transmembrane region" description="Helical" evidence="2">
    <location>
        <begin position="58"/>
        <end position="78"/>
    </location>
</feature>
<evidence type="ECO:0000313" key="4">
    <source>
        <dbReference type="EMBL" id="VAW85745.1"/>
    </source>
</evidence>
<dbReference type="AlphaFoldDB" id="A0A3B0YXG8"/>
<keyword evidence="2" id="KW-0812">Transmembrane</keyword>
<organism evidence="4">
    <name type="scientific">hydrothermal vent metagenome</name>
    <dbReference type="NCBI Taxonomy" id="652676"/>
    <lineage>
        <taxon>unclassified sequences</taxon>
        <taxon>metagenomes</taxon>
        <taxon>ecological metagenomes</taxon>
    </lineage>
</organism>
<keyword evidence="2" id="KW-1133">Transmembrane helix</keyword>
<accession>A0A3B0YXG8</accession>
<gene>
    <name evidence="4" type="ORF">MNBD_GAMMA16-92</name>
</gene>
<evidence type="ECO:0000259" key="3">
    <source>
        <dbReference type="Pfam" id="PF18902"/>
    </source>
</evidence>
<reference evidence="4" key="1">
    <citation type="submission" date="2018-06" db="EMBL/GenBank/DDBJ databases">
        <authorList>
            <person name="Zhirakovskaya E."/>
        </authorList>
    </citation>
    <scope>NUCLEOTIDE SEQUENCE</scope>
</reference>
<proteinExistence type="predicted"/>